<dbReference type="EMBL" id="HBUF01371718">
    <property type="protein sequence ID" value="CAG6726456.1"/>
    <property type="molecule type" value="Transcribed_RNA"/>
</dbReference>
<feature type="signal peptide" evidence="1">
    <location>
        <begin position="1"/>
        <end position="20"/>
    </location>
</feature>
<evidence type="ECO:0008006" key="3">
    <source>
        <dbReference type="Google" id="ProtNLM"/>
    </source>
</evidence>
<feature type="chain" id="PRO_5034194020" description="MATH domain-containing protein" evidence="1">
    <location>
        <begin position="21"/>
        <end position="199"/>
    </location>
</feature>
<accession>A0A8D8YD19</accession>
<name>A0A8D8YD19_9HEMI</name>
<protein>
    <recommendedName>
        <fullName evidence="3">MATH domain-containing protein</fullName>
    </recommendedName>
</protein>
<evidence type="ECO:0000313" key="2">
    <source>
        <dbReference type="EMBL" id="CAG6726456.1"/>
    </source>
</evidence>
<keyword evidence="1" id="KW-0732">Signal</keyword>
<reference evidence="2" key="1">
    <citation type="submission" date="2021-05" db="EMBL/GenBank/DDBJ databases">
        <authorList>
            <person name="Alioto T."/>
            <person name="Alioto T."/>
            <person name="Gomez Garrido J."/>
        </authorList>
    </citation>
    <scope>NUCLEOTIDE SEQUENCE</scope>
</reference>
<organism evidence="2">
    <name type="scientific">Cacopsylla melanoneura</name>
    <dbReference type="NCBI Taxonomy" id="428564"/>
    <lineage>
        <taxon>Eukaryota</taxon>
        <taxon>Metazoa</taxon>
        <taxon>Ecdysozoa</taxon>
        <taxon>Arthropoda</taxon>
        <taxon>Hexapoda</taxon>
        <taxon>Insecta</taxon>
        <taxon>Pterygota</taxon>
        <taxon>Neoptera</taxon>
        <taxon>Paraneoptera</taxon>
        <taxon>Hemiptera</taxon>
        <taxon>Sternorrhyncha</taxon>
        <taxon>Psylloidea</taxon>
        <taxon>Psyllidae</taxon>
        <taxon>Psyllinae</taxon>
        <taxon>Cacopsylla</taxon>
    </lineage>
</organism>
<dbReference type="AlphaFoldDB" id="A0A8D8YD19"/>
<proteinExistence type="predicted"/>
<sequence>MMNLWKQLMLLFLLRNQMKSWTMKKLLQLHPIISCLSLTISGTSEVDARHLFNGSYNPDDSFVIGDLKWTIQITTASTRNNARIKLMNVSLECNPHERTGDYEITAECQLSLESSRGYKYPSRFACHNSLFKGTRREYSGQDIYNKPVYTTCIDNRTSLKAGEFFWDLSKGAYNEVLSRNKNTFAINFKTLKVEWKEAE</sequence>
<evidence type="ECO:0000256" key="1">
    <source>
        <dbReference type="SAM" id="SignalP"/>
    </source>
</evidence>